<keyword evidence="1" id="KW-1133">Transmembrane helix</keyword>
<keyword evidence="1" id="KW-0812">Transmembrane</keyword>
<evidence type="ECO:0000313" key="3">
    <source>
        <dbReference type="Proteomes" id="UP001054837"/>
    </source>
</evidence>
<proteinExistence type="predicted"/>
<evidence type="ECO:0000313" key="2">
    <source>
        <dbReference type="EMBL" id="GIY56558.1"/>
    </source>
</evidence>
<keyword evidence="3" id="KW-1185">Reference proteome</keyword>
<organism evidence="2 3">
    <name type="scientific">Caerostris darwini</name>
    <dbReference type="NCBI Taxonomy" id="1538125"/>
    <lineage>
        <taxon>Eukaryota</taxon>
        <taxon>Metazoa</taxon>
        <taxon>Ecdysozoa</taxon>
        <taxon>Arthropoda</taxon>
        <taxon>Chelicerata</taxon>
        <taxon>Arachnida</taxon>
        <taxon>Araneae</taxon>
        <taxon>Araneomorphae</taxon>
        <taxon>Entelegynae</taxon>
        <taxon>Araneoidea</taxon>
        <taxon>Araneidae</taxon>
        <taxon>Caerostris</taxon>
    </lineage>
</organism>
<feature type="transmembrane region" description="Helical" evidence="1">
    <location>
        <begin position="20"/>
        <end position="39"/>
    </location>
</feature>
<dbReference type="AlphaFoldDB" id="A0AAV4UFM3"/>
<dbReference type="Proteomes" id="UP001054837">
    <property type="component" value="Unassembled WGS sequence"/>
</dbReference>
<protein>
    <submittedName>
        <fullName evidence="2">Uncharacterized protein</fullName>
    </submittedName>
</protein>
<name>A0AAV4UFM3_9ARAC</name>
<reference evidence="2 3" key="1">
    <citation type="submission" date="2021-06" db="EMBL/GenBank/DDBJ databases">
        <title>Caerostris darwini draft genome.</title>
        <authorList>
            <person name="Kono N."/>
            <person name="Arakawa K."/>
        </authorList>
    </citation>
    <scope>NUCLEOTIDE SEQUENCE [LARGE SCALE GENOMIC DNA]</scope>
</reference>
<gene>
    <name evidence="2" type="ORF">CDAR_220481</name>
</gene>
<sequence>MANRSSLVYHEYTVRTNASIFMQIISTGFGLTSINWFWINQYQLILDQPVSTGLGSTNINWSWINQNQLVLDQPESTGFGSTRINWFWITRINWFWINQSAYWFKLVCILILEGILAH</sequence>
<accession>A0AAV4UFM3</accession>
<comment type="caution">
    <text evidence="2">The sequence shown here is derived from an EMBL/GenBank/DDBJ whole genome shotgun (WGS) entry which is preliminary data.</text>
</comment>
<evidence type="ECO:0000256" key="1">
    <source>
        <dbReference type="SAM" id="Phobius"/>
    </source>
</evidence>
<keyword evidence="1" id="KW-0472">Membrane</keyword>
<dbReference type="EMBL" id="BPLQ01011204">
    <property type="protein sequence ID" value="GIY56558.1"/>
    <property type="molecule type" value="Genomic_DNA"/>
</dbReference>